<dbReference type="InterPro" id="IPR043926">
    <property type="entry name" value="ABCG_dom"/>
</dbReference>
<evidence type="ECO:0000256" key="8">
    <source>
        <dbReference type="ARBA" id="ARBA00022989"/>
    </source>
</evidence>
<dbReference type="InterPro" id="IPR003439">
    <property type="entry name" value="ABC_transporter-like_ATP-bd"/>
</dbReference>
<dbReference type="SUPFAM" id="SSF52540">
    <property type="entry name" value="P-loop containing nucleoside triphosphate hydrolases"/>
    <property type="match status" value="2"/>
</dbReference>
<dbReference type="Pfam" id="PF00005">
    <property type="entry name" value="ABC_tran"/>
    <property type="match status" value="2"/>
</dbReference>
<keyword evidence="3" id="KW-0813">Transport</keyword>
<dbReference type="InterPro" id="IPR013525">
    <property type="entry name" value="ABC2_TM"/>
</dbReference>
<dbReference type="PANTHER" id="PTHR48040:SF60">
    <property type="entry name" value="ABC TRANSPORTER DOMAIN-CONTAINING PROTEIN"/>
    <property type="match status" value="1"/>
</dbReference>
<keyword evidence="14" id="KW-1185">Reference proteome</keyword>
<sequence length="1098" mass="123777">MCMMEESLKEVTGMVLDEVARLGTEDKKQFMESPYKIVEEDYDYLRRLRKRVDRVGMELPRIEIRFQNLSVKGEAYVGSRALPTLLNTTLNAVEGVAQMAGLSPSKKRTVNILQDVKGIAKPSRMSLLLGPPGSGKTTLLKALAGRLDNDIQVTGKVTYCGHELSEFVPQKTCAYISKHELHYGQMTVRETLYFSGRCMGAGTRDRILSELLRREKEADIKPNPRTSKEAAAMTFQDTSLITDNILKILKLDGCADTMVGDDMIRGISGGEKKRVTTGEILVGPTRAFVMDEISTGLDSSTTYQIVKFMRKMVHLLDMTSVISLLQPTPETFELFDDIILLSEGQIVYQGPRDNVLEFFERMGFKCPERKGVADFLQEVTSKKDQERYWFRKNQPYKYVSVPQFVRAFNSFHIGLQLSEHLKVPYDKSRVHPDALVSEKYGISNWELFKACFSREWLLMKRNSIVSIFKIIQITIIAIIAFTTFSKTGGKAGQKNGAANFWGALFFGLTNFIINAMIELTMTVFRLPVFFKQRSSMQYPAWAFGLPICLFSIPVSLIESGIWVTLTYYSIGFAPAASRQVFFKQLLAFFSTYQMTLSLYRFIAVVGRKLLVANILGFLTMVTVIVLGGFIITKDDIELWMRWGYYLSPIMYGQNAISINEFLDNRWGNLTGSPHESTVGKSLLKERGFFTDEYWYWICVGVLLGLSLIFNFLFLAALEFLNAPADSKAMIADDDTENVSTRKLPPSSEGKISQREYKHSKIPNKQYKKGMVLPFQPISLAFNNVNYYVDMPVEMRKQGTEKHRLQLLKDVSGAFRPGTLTGLVGVSGAGKTTLLDVLAGRKIKGYIEGSISISGYPKNQVTFARVSGYCEQIDIHLPFVTVYESLLYSASMRLAADVKKETRKAYHLFTIMFIDEVMELVELQPLMNALVGLPRIDGLSTEQRKRLTIAVELVANPSIIFMDEPTSGLDARAAAIVMRAIRHMVDTGRTVVCTIHQPSIDIFETFDEVYVLLLMKRGGQVIYAGPLGRNSHKLVQYFEAVPGVPRIKQGSNPATWMLEISSEAIEAQLQVDFAEVYATSELYRLVVSKFQFLSQSAYL</sequence>
<comment type="caution">
    <text evidence="13">The sequence shown here is derived from an EMBL/GenBank/DDBJ whole genome shotgun (WGS) entry which is preliminary data.</text>
</comment>
<keyword evidence="7" id="KW-0067">ATP-binding</keyword>
<evidence type="ECO:0000256" key="3">
    <source>
        <dbReference type="ARBA" id="ARBA00022448"/>
    </source>
</evidence>
<evidence type="ECO:0000313" key="14">
    <source>
        <dbReference type="Proteomes" id="UP000326939"/>
    </source>
</evidence>
<feature type="transmembrane region" description="Helical" evidence="11">
    <location>
        <begin position="540"/>
        <end position="565"/>
    </location>
</feature>
<dbReference type="SMART" id="SM00382">
    <property type="entry name" value="AAA"/>
    <property type="match status" value="2"/>
</dbReference>
<dbReference type="GO" id="GO:0140359">
    <property type="term" value="F:ABC-type transporter activity"/>
    <property type="evidence" value="ECO:0007669"/>
    <property type="project" value="InterPro"/>
</dbReference>
<dbReference type="EMBL" id="VDCV01000009">
    <property type="protein sequence ID" value="KAB5541702.1"/>
    <property type="molecule type" value="Genomic_DNA"/>
</dbReference>
<dbReference type="FunFam" id="3.40.50.300:FF:000179">
    <property type="entry name" value="ABC transporter G family member 34"/>
    <property type="match status" value="1"/>
</dbReference>
<feature type="transmembrane region" description="Helical" evidence="11">
    <location>
        <begin position="693"/>
        <end position="720"/>
    </location>
</feature>
<dbReference type="InterPro" id="IPR027417">
    <property type="entry name" value="P-loop_NTPase"/>
</dbReference>
<keyword evidence="6" id="KW-0547">Nucleotide-binding</keyword>
<name>A0A5N5LGD6_9ROSI</name>
<feature type="domain" description="ABC transporter" evidence="12">
    <location>
        <begin position="779"/>
        <end position="1042"/>
    </location>
</feature>
<dbReference type="Proteomes" id="UP000326939">
    <property type="component" value="Chromosome 9"/>
</dbReference>
<evidence type="ECO:0000313" key="13">
    <source>
        <dbReference type="EMBL" id="KAB5541702.1"/>
    </source>
</evidence>
<evidence type="ECO:0000256" key="4">
    <source>
        <dbReference type="ARBA" id="ARBA00022692"/>
    </source>
</evidence>
<feature type="domain" description="ABC transporter" evidence="12">
    <location>
        <begin position="97"/>
        <end position="368"/>
    </location>
</feature>
<evidence type="ECO:0000256" key="1">
    <source>
        <dbReference type="ARBA" id="ARBA00004141"/>
    </source>
</evidence>
<keyword evidence="9 11" id="KW-0472">Membrane</keyword>
<proteinExistence type="inferred from homology"/>
<keyword evidence="8 11" id="KW-1133">Transmembrane helix</keyword>
<dbReference type="GO" id="GO:0016887">
    <property type="term" value="F:ATP hydrolysis activity"/>
    <property type="evidence" value="ECO:0007669"/>
    <property type="project" value="InterPro"/>
</dbReference>
<gene>
    <name evidence="13" type="ORF">DKX38_014676</name>
</gene>
<accession>A0A5N5LGD6</accession>
<dbReference type="Pfam" id="PF14510">
    <property type="entry name" value="ABC_trans_N"/>
    <property type="match status" value="1"/>
</dbReference>
<dbReference type="GO" id="GO:0005524">
    <property type="term" value="F:ATP binding"/>
    <property type="evidence" value="ECO:0007669"/>
    <property type="project" value="UniProtKB-KW"/>
</dbReference>
<dbReference type="InterPro" id="IPR013581">
    <property type="entry name" value="PDR_assoc"/>
</dbReference>
<dbReference type="InterPro" id="IPR034003">
    <property type="entry name" value="ABCG_PDR_2"/>
</dbReference>
<evidence type="ECO:0000256" key="10">
    <source>
        <dbReference type="SAM" id="MobiDB-lite"/>
    </source>
</evidence>
<dbReference type="Pfam" id="PF08370">
    <property type="entry name" value="PDR_assoc"/>
    <property type="match status" value="1"/>
</dbReference>
<keyword evidence="4 11" id="KW-0812">Transmembrane</keyword>
<evidence type="ECO:0000259" key="12">
    <source>
        <dbReference type="PROSITE" id="PS50893"/>
    </source>
</evidence>
<dbReference type="AlphaFoldDB" id="A0A5N5LGD6"/>
<dbReference type="InterPro" id="IPR029481">
    <property type="entry name" value="ABC_trans_N"/>
</dbReference>
<protein>
    <recommendedName>
        <fullName evidence="12">ABC transporter domain-containing protein</fullName>
    </recommendedName>
</protein>
<evidence type="ECO:0000256" key="11">
    <source>
        <dbReference type="SAM" id="Phobius"/>
    </source>
</evidence>
<dbReference type="Gene3D" id="3.40.50.300">
    <property type="entry name" value="P-loop containing nucleotide triphosphate hydrolases"/>
    <property type="match status" value="2"/>
</dbReference>
<feature type="region of interest" description="Disordered" evidence="10">
    <location>
        <begin position="735"/>
        <end position="754"/>
    </location>
</feature>
<organism evidence="13 14">
    <name type="scientific">Salix brachista</name>
    <dbReference type="NCBI Taxonomy" id="2182728"/>
    <lineage>
        <taxon>Eukaryota</taxon>
        <taxon>Viridiplantae</taxon>
        <taxon>Streptophyta</taxon>
        <taxon>Embryophyta</taxon>
        <taxon>Tracheophyta</taxon>
        <taxon>Spermatophyta</taxon>
        <taxon>Magnoliopsida</taxon>
        <taxon>eudicotyledons</taxon>
        <taxon>Gunneridae</taxon>
        <taxon>Pentapetalae</taxon>
        <taxon>rosids</taxon>
        <taxon>fabids</taxon>
        <taxon>Malpighiales</taxon>
        <taxon>Salicaceae</taxon>
        <taxon>Saliceae</taxon>
        <taxon>Salix</taxon>
    </lineage>
</organism>
<dbReference type="Pfam" id="PF19055">
    <property type="entry name" value="ABC2_membrane_7"/>
    <property type="match status" value="1"/>
</dbReference>
<dbReference type="PROSITE" id="PS50893">
    <property type="entry name" value="ABC_TRANSPORTER_2"/>
    <property type="match status" value="2"/>
</dbReference>
<comment type="subcellular location">
    <subcellularLocation>
        <location evidence="1">Membrane</location>
        <topology evidence="1">Multi-pass membrane protein</topology>
    </subcellularLocation>
</comment>
<evidence type="ECO:0000256" key="5">
    <source>
        <dbReference type="ARBA" id="ARBA00022737"/>
    </source>
</evidence>
<feature type="transmembrane region" description="Helical" evidence="11">
    <location>
        <begin position="464"/>
        <end position="484"/>
    </location>
</feature>
<dbReference type="InterPro" id="IPR003593">
    <property type="entry name" value="AAA+_ATPase"/>
</dbReference>
<evidence type="ECO:0000256" key="6">
    <source>
        <dbReference type="ARBA" id="ARBA00022741"/>
    </source>
</evidence>
<dbReference type="FunFam" id="3.40.50.300:FF:000059">
    <property type="entry name" value="ABC transporter G family member 40"/>
    <property type="match status" value="1"/>
</dbReference>
<keyword evidence="5" id="KW-0677">Repeat</keyword>
<dbReference type="PANTHER" id="PTHR48040">
    <property type="entry name" value="PLEIOTROPIC DRUG RESISTANCE PROTEIN 1-LIKE ISOFORM X1"/>
    <property type="match status" value="1"/>
</dbReference>
<feature type="transmembrane region" description="Helical" evidence="11">
    <location>
        <begin position="504"/>
        <end position="528"/>
    </location>
</feature>
<evidence type="ECO:0000256" key="2">
    <source>
        <dbReference type="ARBA" id="ARBA00006012"/>
    </source>
</evidence>
<reference evidence="14" key="1">
    <citation type="journal article" date="2019" name="Gigascience">
        <title>De novo genome assembly of the endangered Acer yangbiense, a plant species with extremely small populations endemic to Yunnan Province, China.</title>
        <authorList>
            <person name="Yang J."/>
            <person name="Wariss H.M."/>
            <person name="Tao L."/>
            <person name="Zhang R."/>
            <person name="Yun Q."/>
            <person name="Hollingsworth P."/>
            <person name="Dao Z."/>
            <person name="Luo G."/>
            <person name="Guo H."/>
            <person name="Ma Y."/>
            <person name="Sun W."/>
        </authorList>
    </citation>
    <scope>NUCLEOTIDE SEQUENCE [LARGE SCALE GENOMIC DNA]</scope>
    <source>
        <strain evidence="14">cv. br00</strain>
    </source>
</reference>
<comment type="similarity">
    <text evidence="2">Belongs to the ABC transporter superfamily. ABCG family. PDR (TC 3.A.1.205) subfamily.</text>
</comment>
<dbReference type="CDD" id="cd03232">
    <property type="entry name" value="ABCG_PDR_domain2"/>
    <property type="match status" value="1"/>
</dbReference>
<evidence type="ECO:0000256" key="7">
    <source>
        <dbReference type="ARBA" id="ARBA00022840"/>
    </source>
</evidence>
<dbReference type="Pfam" id="PF01061">
    <property type="entry name" value="ABC2_membrane"/>
    <property type="match status" value="1"/>
</dbReference>
<feature type="transmembrane region" description="Helical" evidence="11">
    <location>
        <begin position="585"/>
        <end position="602"/>
    </location>
</feature>
<feature type="transmembrane region" description="Helical" evidence="11">
    <location>
        <begin position="609"/>
        <end position="631"/>
    </location>
</feature>
<dbReference type="GO" id="GO:0016020">
    <property type="term" value="C:membrane"/>
    <property type="evidence" value="ECO:0007669"/>
    <property type="project" value="UniProtKB-SubCell"/>
</dbReference>
<evidence type="ECO:0000256" key="9">
    <source>
        <dbReference type="ARBA" id="ARBA00023136"/>
    </source>
</evidence>